<dbReference type="AlphaFoldDB" id="A0A7S1MY32"/>
<reference evidence="2" key="1">
    <citation type="submission" date="2021-01" db="EMBL/GenBank/DDBJ databases">
        <authorList>
            <person name="Corre E."/>
            <person name="Pelletier E."/>
            <person name="Niang G."/>
            <person name="Scheremetjew M."/>
            <person name="Finn R."/>
            <person name="Kale V."/>
            <person name="Holt S."/>
            <person name="Cochrane G."/>
            <person name="Meng A."/>
            <person name="Brown T."/>
            <person name="Cohen L."/>
        </authorList>
    </citation>
    <scope>NUCLEOTIDE SEQUENCE</scope>
    <source>
        <strain evidence="2">CCMP644</strain>
    </source>
</reference>
<sequence>MKPLLAVESVAAHLRTSVDGLIAHLRITRNTNSIHIQRELGQCAVDKTRASATRPVLHTHSSFESKDTVPRGTSQSINLIPPRNAVSRRQTLLRGAQVRSEVVAGDKAGGAGNVAEKMVADEIAGSLEEEEKMEVVSTVGQQDLKKPRNDGTAEKTNDPREVSSTEEMGQDGGVEKTCGPVWDGSGFALSDDLATRMKEDFTVATA</sequence>
<protein>
    <submittedName>
        <fullName evidence="2">Uncharacterized protein</fullName>
    </submittedName>
</protein>
<evidence type="ECO:0000313" key="2">
    <source>
        <dbReference type="EMBL" id="CAD8985443.1"/>
    </source>
</evidence>
<feature type="compositionally biased region" description="Basic and acidic residues" evidence="1">
    <location>
        <begin position="143"/>
        <end position="163"/>
    </location>
</feature>
<organism evidence="2">
    <name type="scientific">Hemiselmis andersenii</name>
    <name type="common">Cryptophyte alga</name>
    <dbReference type="NCBI Taxonomy" id="464988"/>
    <lineage>
        <taxon>Eukaryota</taxon>
        <taxon>Cryptophyceae</taxon>
        <taxon>Cryptomonadales</taxon>
        <taxon>Hemiselmidaceae</taxon>
        <taxon>Hemiselmis</taxon>
    </lineage>
</organism>
<name>A0A7S1MY32_HEMAN</name>
<proteinExistence type="predicted"/>
<feature type="region of interest" description="Disordered" evidence="1">
    <location>
        <begin position="55"/>
        <end position="76"/>
    </location>
</feature>
<evidence type="ECO:0000256" key="1">
    <source>
        <dbReference type="SAM" id="MobiDB-lite"/>
    </source>
</evidence>
<dbReference type="EMBL" id="HBFX01060539">
    <property type="protein sequence ID" value="CAD8985443.1"/>
    <property type="molecule type" value="Transcribed_RNA"/>
</dbReference>
<feature type="region of interest" description="Disordered" evidence="1">
    <location>
        <begin position="137"/>
        <end position="182"/>
    </location>
</feature>
<gene>
    <name evidence="2" type="ORF">HAND00432_LOCUS36456</name>
</gene>
<accession>A0A7S1MY32</accession>